<keyword evidence="5" id="KW-0722">Serine protease inhibitor</keyword>
<feature type="non-terminal residue" evidence="9">
    <location>
        <position position="1"/>
    </location>
</feature>
<dbReference type="InterPro" id="IPR020901">
    <property type="entry name" value="Prtase_inh_Kunz-CS"/>
</dbReference>
<proteinExistence type="evidence at transcript level"/>
<feature type="domain" description="BPTI/Kunitz inhibitor" evidence="8">
    <location>
        <begin position="88"/>
        <end position="138"/>
    </location>
</feature>
<reference evidence="9" key="1">
    <citation type="submission" date="2014-03" db="EMBL/GenBank/DDBJ databases">
        <title>The sialotranscriptome of Amblyomma triste, Amblyomma parvum and Amblyomma cajennense ticks, uncovered by 454-based RNA-seq.</title>
        <authorList>
            <person name="Garcia G.R."/>
            <person name="Gardinassi L.G."/>
            <person name="Ribeiro J.M."/>
            <person name="Anatriello E."/>
            <person name="Ferreira B.R."/>
            <person name="Moreira H.N."/>
            <person name="Mafra C."/>
            <person name="Olegario M.M."/>
            <person name="Szabo P.J."/>
            <person name="Miranda-Santos I.K."/>
            <person name="Maruyama S.R."/>
        </authorList>
    </citation>
    <scope>NUCLEOTIDE SEQUENCE</scope>
    <source>
        <strain evidence="9">Uberlandia</strain>
        <tissue evidence="9">Salivary glands</tissue>
    </source>
</reference>
<keyword evidence="3" id="KW-0646">Protease inhibitor</keyword>
<dbReference type="InterPro" id="IPR050098">
    <property type="entry name" value="TFPI/VKTCI-like"/>
</dbReference>
<evidence type="ECO:0000256" key="7">
    <source>
        <dbReference type="SAM" id="SignalP"/>
    </source>
</evidence>
<dbReference type="PRINTS" id="PR00759">
    <property type="entry name" value="BASICPTASE"/>
</dbReference>
<sequence length="197" mass="22714">NTRRHMARLNPIFFVACTSWLVCFVAGQPRFCGLPAVTGLCRASIPKWYYNARQGKCLQFTYGGCGGNRNRFDSREECEHRCVPRDICQLPPQKGFCRARIQRWHYSSRAGECKPFIWGGCGGNGNNFRTYWECMGRCDICLMPPETGVCRAAHRLWFYDAQTGSCRPFIWGGCGGNGNKFNTFRDCTRRCGWTWWR</sequence>
<evidence type="ECO:0000256" key="3">
    <source>
        <dbReference type="ARBA" id="ARBA00022690"/>
    </source>
</evidence>
<dbReference type="FunFam" id="4.10.410.10:FF:000020">
    <property type="entry name" value="Collagen, type VI, alpha 3"/>
    <property type="match status" value="1"/>
</dbReference>
<feature type="signal peptide" evidence="7">
    <location>
        <begin position="1"/>
        <end position="27"/>
    </location>
</feature>
<dbReference type="FunFam" id="4.10.410.10:FF:000021">
    <property type="entry name" value="Serine protease inhibitor, putative"/>
    <property type="match status" value="1"/>
</dbReference>
<keyword evidence="7" id="KW-0732">Signal</keyword>
<dbReference type="GO" id="GO:0004867">
    <property type="term" value="F:serine-type endopeptidase inhibitor activity"/>
    <property type="evidence" value="ECO:0007669"/>
    <property type="project" value="UniProtKB-KW"/>
</dbReference>
<name>A0A023FPG9_AMBCJ</name>
<comment type="subcellular location">
    <subcellularLocation>
        <location evidence="1">Secreted</location>
    </subcellularLocation>
</comment>
<keyword evidence="4" id="KW-0677">Repeat</keyword>
<protein>
    <recommendedName>
        <fullName evidence="8">BPTI/Kunitz inhibitor domain-containing protein</fullName>
    </recommendedName>
</protein>
<evidence type="ECO:0000313" key="9">
    <source>
        <dbReference type="EMBL" id="JAC22548.1"/>
    </source>
</evidence>
<dbReference type="Pfam" id="PF00014">
    <property type="entry name" value="Kunitz_BPTI"/>
    <property type="match status" value="3"/>
</dbReference>
<dbReference type="EMBL" id="GBBK01001934">
    <property type="protein sequence ID" value="JAC22548.1"/>
    <property type="molecule type" value="mRNA"/>
</dbReference>
<dbReference type="CDD" id="cd00109">
    <property type="entry name" value="Kunitz-type"/>
    <property type="match status" value="2"/>
</dbReference>
<organism evidence="9">
    <name type="scientific">Amblyomma cajennense</name>
    <name type="common">Cayenne tick</name>
    <name type="synonym">Acarus cajennensis</name>
    <dbReference type="NCBI Taxonomy" id="34607"/>
    <lineage>
        <taxon>Eukaryota</taxon>
        <taxon>Metazoa</taxon>
        <taxon>Ecdysozoa</taxon>
        <taxon>Arthropoda</taxon>
        <taxon>Chelicerata</taxon>
        <taxon>Arachnida</taxon>
        <taxon>Acari</taxon>
        <taxon>Parasitiformes</taxon>
        <taxon>Ixodida</taxon>
        <taxon>Ixodoidea</taxon>
        <taxon>Ixodidae</taxon>
        <taxon>Amblyomminae</taxon>
        <taxon>Amblyomma</taxon>
    </lineage>
</organism>
<dbReference type="PROSITE" id="PS50279">
    <property type="entry name" value="BPTI_KUNITZ_2"/>
    <property type="match status" value="3"/>
</dbReference>
<evidence type="ECO:0000259" key="8">
    <source>
        <dbReference type="PROSITE" id="PS50279"/>
    </source>
</evidence>
<dbReference type="SMART" id="SM00131">
    <property type="entry name" value="KU"/>
    <property type="match status" value="3"/>
</dbReference>
<evidence type="ECO:0000256" key="4">
    <source>
        <dbReference type="ARBA" id="ARBA00022737"/>
    </source>
</evidence>
<feature type="domain" description="BPTI/Kunitz inhibitor" evidence="8">
    <location>
        <begin position="141"/>
        <end position="191"/>
    </location>
</feature>
<dbReference type="InterPro" id="IPR036880">
    <property type="entry name" value="Kunitz_BPTI_sf"/>
</dbReference>
<dbReference type="GO" id="GO:0005615">
    <property type="term" value="C:extracellular space"/>
    <property type="evidence" value="ECO:0007669"/>
    <property type="project" value="TreeGrafter"/>
</dbReference>
<dbReference type="PANTHER" id="PTHR10083:SF374">
    <property type="entry name" value="BPTI_KUNITZ INHIBITOR DOMAIN-CONTAINING PROTEIN"/>
    <property type="match status" value="1"/>
</dbReference>
<evidence type="ECO:0000256" key="1">
    <source>
        <dbReference type="ARBA" id="ARBA00004613"/>
    </source>
</evidence>
<accession>A0A023FPG9</accession>
<evidence type="ECO:0000256" key="6">
    <source>
        <dbReference type="ARBA" id="ARBA00023157"/>
    </source>
</evidence>
<feature type="chain" id="PRO_5001521127" description="BPTI/Kunitz inhibitor domain-containing protein" evidence="7">
    <location>
        <begin position="28"/>
        <end position="197"/>
    </location>
</feature>
<dbReference type="InterPro" id="IPR002223">
    <property type="entry name" value="Kunitz_BPTI"/>
</dbReference>
<evidence type="ECO:0000256" key="5">
    <source>
        <dbReference type="ARBA" id="ARBA00022900"/>
    </source>
</evidence>
<dbReference type="Gene3D" id="4.10.410.10">
    <property type="entry name" value="Pancreatic trypsin inhibitor Kunitz domain"/>
    <property type="match status" value="3"/>
</dbReference>
<keyword evidence="6" id="KW-1015">Disulfide bond</keyword>
<keyword evidence="2" id="KW-0964">Secreted</keyword>
<dbReference type="PANTHER" id="PTHR10083">
    <property type="entry name" value="KUNITZ-TYPE PROTEASE INHIBITOR-RELATED"/>
    <property type="match status" value="1"/>
</dbReference>
<dbReference type="PROSITE" id="PS00280">
    <property type="entry name" value="BPTI_KUNITZ_1"/>
    <property type="match status" value="3"/>
</dbReference>
<dbReference type="AlphaFoldDB" id="A0A023FPG9"/>
<dbReference type="SUPFAM" id="SSF57362">
    <property type="entry name" value="BPTI-like"/>
    <property type="match status" value="3"/>
</dbReference>
<evidence type="ECO:0000256" key="2">
    <source>
        <dbReference type="ARBA" id="ARBA00022525"/>
    </source>
</evidence>
<feature type="domain" description="BPTI/Kunitz inhibitor" evidence="8">
    <location>
        <begin position="32"/>
        <end position="82"/>
    </location>
</feature>